<dbReference type="InterPro" id="IPR050091">
    <property type="entry name" value="PKS_NRPS_Biosynth_Enz"/>
</dbReference>
<dbReference type="Pfam" id="PF00698">
    <property type="entry name" value="Acyl_transf_1"/>
    <property type="match status" value="1"/>
</dbReference>
<feature type="region of interest" description="Disordered" evidence="6">
    <location>
        <begin position="915"/>
        <end position="946"/>
    </location>
</feature>
<evidence type="ECO:0000256" key="4">
    <source>
        <dbReference type="ARBA" id="ARBA00023194"/>
    </source>
</evidence>
<evidence type="ECO:0000313" key="10">
    <source>
        <dbReference type="Proteomes" id="UP000326178"/>
    </source>
</evidence>
<dbReference type="PROSITE" id="PS52004">
    <property type="entry name" value="KS3_2"/>
    <property type="match status" value="1"/>
</dbReference>
<feature type="region of interest" description="Disordered" evidence="6">
    <location>
        <begin position="763"/>
        <end position="784"/>
    </location>
</feature>
<dbReference type="Gene3D" id="3.30.70.3290">
    <property type="match status" value="1"/>
</dbReference>
<evidence type="ECO:0000256" key="5">
    <source>
        <dbReference type="ARBA" id="ARBA00023315"/>
    </source>
</evidence>
<dbReference type="InterPro" id="IPR020841">
    <property type="entry name" value="PKS_Beta-ketoAc_synthase_dom"/>
</dbReference>
<evidence type="ECO:0000256" key="6">
    <source>
        <dbReference type="SAM" id="MobiDB-lite"/>
    </source>
</evidence>
<dbReference type="InterPro" id="IPR014043">
    <property type="entry name" value="Acyl_transferase_dom"/>
</dbReference>
<dbReference type="PROSITE" id="PS50075">
    <property type="entry name" value="CARRIER"/>
    <property type="match status" value="1"/>
</dbReference>
<dbReference type="GO" id="GO:0004315">
    <property type="term" value="F:3-oxoacyl-[acyl-carrier-protein] synthase activity"/>
    <property type="evidence" value="ECO:0007669"/>
    <property type="project" value="InterPro"/>
</dbReference>
<dbReference type="Gene3D" id="3.40.47.10">
    <property type="match status" value="1"/>
</dbReference>
<dbReference type="InterPro" id="IPR020806">
    <property type="entry name" value="PKS_PP-bd"/>
</dbReference>
<dbReference type="GO" id="GO:0006633">
    <property type="term" value="P:fatty acid biosynthetic process"/>
    <property type="evidence" value="ECO:0007669"/>
    <property type="project" value="InterPro"/>
</dbReference>
<dbReference type="OrthoDB" id="9778690at2"/>
<dbReference type="EMBL" id="CP023702">
    <property type="protein sequence ID" value="QEU73772.1"/>
    <property type="molecule type" value="Genomic_DNA"/>
</dbReference>
<dbReference type="PANTHER" id="PTHR43775">
    <property type="entry name" value="FATTY ACID SYNTHASE"/>
    <property type="match status" value="1"/>
</dbReference>
<sequence>MPTENAVAVVGMACRLPGADDVPAYWAALTGGVDGITRFDPEWLLAEGADPAYVRRENFVPAMGVITGSRRFDRAFFRYSRAEAAAMDPQQRVFLECASTAVDDAAIDPSRFPGRIGVYAGADRVGHHADEEQGELARYIGQEKDFLATRVAYRLGLRGPALTVQTACSTSLTAVHLAARALVGGECDAALAGGVTVMPEGEWGYLFEQGGILSPDGRCRPFDARAAGTVPSEGVAVVVLRRLADALRDGDRIAAVITGTAVNNDGSDKMAYTAPSAAGQSEVIRAAQRIAGVDPADIDYVEAHGTATRLGDPVEVQALAEAFGTVGRDGGPCLLGAVKGNIGHTGVVSGVAGLIKTVLMLERGQLVPTAHFTSPNPLLELEDSPFRIADANAPWPERGTRLAAVSSFGVGGTNAHVVLQGAPSHVPRTVRGGPRPLALSAATPEALGRLAGALADRLDPDGGGAEQPPTLAGTARTLAARRVHRHRRMLVASDPAQAARLLRGVQEGADTAPDTGGGAGSGGRTAAAPPRKLGKAAFLFPGQGTLRHGAGAAAYRLLPGFRAAFDEIARTVRDTHGIDLAPVVTDAGTGTGTGTDQAPDASGTGAGTGAGDWFADTVHQQLGLFALGYAFGRQLEAWNVRPAAMLGNSVGEYAAAALAGVWSPADAAELVFRRARAMWDTEPGRMVSVRASAAEVLSRLPAGCEATVAVDGPGSVVLSGPEKAMDDLLAGDPFAGLRTTPVHTRRAFHTKAMEQAAEAVRATLSSVPARPPRRPLISDTTGTWADPQEVAGPDYWAAQLRRPVLLGAAMETLLGSGCTTYVELGPGSSMIAGLRSSPGWNSAHQTVRLTSGPDETGDAALLAALAALWELGADRVLADVPDVLDVLDAADPRHGEERVPRCSLPAHPFLGEDLRRRGRGRRTDATGPAAPAERAVAPAPDPVTAPAAAARPAPAAAVPPAPAATVRPVLAELWCRTLGVDGVRDDDDFFALGGESLLAVTLTARIRERTGCALSVTDFSRAPSFGDLVGEVERHLPAPSATPPAGAVSASRGVPGVAVLGDGGTGRPVFLAADATGTALPYRTLAGLLENAGGRPVLGLEDTGGPRPRTVEAVAAGHVRALLRAQPEGPYTIGGWSYGAVVAHEMARQLARRGERVDLLVCLDGFVPDTGGLPAAFAPDFLGAGLRAQAGMVLGTGPAARRLRRSPELRRRFVAGQAAVLRYRPRPVPCPAVLLKASSGQAEADRLRDRLAGLYRGGITVEPVDGDHWSMLARPYAPELALKLLKVLPADTAAERGKV</sequence>
<keyword evidence="1" id="KW-0596">Phosphopantetheine</keyword>
<dbReference type="InterPro" id="IPR020802">
    <property type="entry name" value="TesA-like"/>
</dbReference>
<dbReference type="SMART" id="SM00824">
    <property type="entry name" value="PKS_TE"/>
    <property type="match status" value="1"/>
</dbReference>
<dbReference type="Gene3D" id="1.10.1200.10">
    <property type="entry name" value="ACP-like"/>
    <property type="match status" value="1"/>
</dbReference>
<feature type="region of interest" description="Disordered" evidence="6">
    <location>
        <begin position="508"/>
        <end position="528"/>
    </location>
</feature>
<evidence type="ECO:0000256" key="3">
    <source>
        <dbReference type="ARBA" id="ARBA00022679"/>
    </source>
</evidence>
<dbReference type="InterPro" id="IPR001031">
    <property type="entry name" value="Thioesterase"/>
</dbReference>
<name>A0A5J6FBX8_9ACTN</name>
<dbReference type="GO" id="GO:0071770">
    <property type="term" value="P:DIM/DIP cell wall layer assembly"/>
    <property type="evidence" value="ECO:0007669"/>
    <property type="project" value="TreeGrafter"/>
</dbReference>
<dbReference type="InterPro" id="IPR029058">
    <property type="entry name" value="AB_hydrolase_fold"/>
</dbReference>
<evidence type="ECO:0000259" key="8">
    <source>
        <dbReference type="PROSITE" id="PS52004"/>
    </source>
</evidence>
<organism evidence="9 10">
    <name type="scientific">Streptomyces nitrosporeus</name>
    <dbReference type="NCBI Taxonomy" id="28894"/>
    <lineage>
        <taxon>Bacteria</taxon>
        <taxon>Bacillati</taxon>
        <taxon>Actinomycetota</taxon>
        <taxon>Actinomycetes</taxon>
        <taxon>Kitasatosporales</taxon>
        <taxon>Streptomycetaceae</taxon>
        <taxon>Streptomyces</taxon>
    </lineage>
</organism>
<evidence type="ECO:0000313" key="9">
    <source>
        <dbReference type="EMBL" id="QEU73772.1"/>
    </source>
</evidence>
<keyword evidence="3 9" id="KW-0808">Transferase</keyword>
<evidence type="ECO:0000259" key="7">
    <source>
        <dbReference type="PROSITE" id="PS50075"/>
    </source>
</evidence>
<dbReference type="GO" id="GO:0017000">
    <property type="term" value="P:antibiotic biosynthetic process"/>
    <property type="evidence" value="ECO:0007669"/>
    <property type="project" value="UniProtKB-KW"/>
</dbReference>
<dbReference type="Proteomes" id="UP000326178">
    <property type="component" value="Chromosome"/>
</dbReference>
<feature type="domain" description="Ketosynthase family 3 (KS3)" evidence="8">
    <location>
        <begin position="4"/>
        <end position="421"/>
    </location>
</feature>
<feature type="domain" description="Carrier" evidence="7">
    <location>
        <begin position="961"/>
        <end position="1036"/>
    </location>
</feature>
<dbReference type="InterPro" id="IPR036736">
    <property type="entry name" value="ACP-like_sf"/>
</dbReference>
<dbReference type="SUPFAM" id="SSF47336">
    <property type="entry name" value="ACP-like"/>
    <property type="match status" value="1"/>
</dbReference>
<dbReference type="Gene3D" id="3.40.366.10">
    <property type="entry name" value="Malonyl-Coenzyme A Acyl Carrier Protein, domain 2"/>
    <property type="match status" value="1"/>
</dbReference>
<dbReference type="PROSITE" id="PS00012">
    <property type="entry name" value="PHOSPHOPANTETHEINE"/>
    <property type="match status" value="1"/>
</dbReference>
<dbReference type="SMART" id="SM00827">
    <property type="entry name" value="PKS_AT"/>
    <property type="match status" value="1"/>
</dbReference>
<dbReference type="SUPFAM" id="SSF53474">
    <property type="entry name" value="alpha/beta-Hydrolases"/>
    <property type="match status" value="1"/>
</dbReference>
<dbReference type="InterPro" id="IPR032821">
    <property type="entry name" value="PKS_assoc"/>
</dbReference>
<gene>
    <name evidence="9" type="ORF">CP967_18825</name>
</gene>
<dbReference type="Pfam" id="PF02801">
    <property type="entry name" value="Ketoacyl-synt_C"/>
    <property type="match status" value="1"/>
</dbReference>
<dbReference type="Pfam" id="PF16197">
    <property type="entry name" value="KAsynt_C_assoc"/>
    <property type="match status" value="1"/>
</dbReference>
<dbReference type="GO" id="GO:0004312">
    <property type="term" value="F:fatty acid synthase activity"/>
    <property type="evidence" value="ECO:0007669"/>
    <property type="project" value="TreeGrafter"/>
</dbReference>
<dbReference type="KEGG" id="snk:CP967_18825"/>
<dbReference type="Pfam" id="PF00975">
    <property type="entry name" value="Thioesterase"/>
    <property type="match status" value="1"/>
</dbReference>
<dbReference type="SMART" id="SM00823">
    <property type="entry name" value="PKS_PP"/>
    <property type="match status" value="1"/>
</dbReference>
<keyword evidence="2" id="KW-0597">Phosphoprotein</keyword>
<feature type="compositionally biased region" description="Low complexity" evidence="6">
    <location>
        <begin position="594"/>
        <end position="603"/>
    </location>
</feature>
<reference evidence="9 10" key="1">
    <citation type="submission" date="2017-09" db="EMBL/GenBank/DDBJ databases">
        <authorList>
            <person name="Lee N."/>
            <person name="Cho B.-K."/>
        </authorList>
    </citation>
    <scope>NUCLEOTIDE SEQUENCE [LARGE SCALE GENOMIC DNA]</scope>
    <source>
        <strain evidence="9 10">ATCC 12769</strain>
    </source>
</reference>
<dbReference type="InterPro" id="IPR006162">
    <property type="entry name" value="Ppantetheine_attach_site"/>
</dbReference>
<keyword evidence="5 9" id="KW-0012">Acyltransferase</keyword>
<keyword evidence="4" id="KW-0045">Antibiotic biosynthesis</keyword>
<dbReference type="InterPro" id="IPR009081">
    <property type="entry name" value="PP-bd_ACP"/>
</dbReference>
<keyword evidence="10" id="KW-1185">Reference proteome</keyword>
<dbReference type="InterPro" id="IPR014030">
    <property type="entry name" value="Ketoacyl_synth_N"/>
</dbReference>
<protein>
    <submittedName>
        <fullName evidence="9">Acyltransferase domain-containing protein</fullName>
    </submittedName>
</protein>
<dbReference type="Gene3D" id="3.30.70.250">
    <property type="entry name" value="Malonyl-CoA ACP transacylase, ACP-binding"/>
    <property type="match status" value="1"/>
</dbReference>
<dbReference type="InterPro" id="IPR016035">
    <property type="entry name" value="Acyl_Trfase/lysoPLipase"/>
</dbReference>
<dbReference type="PANTHER" id="PTHR43775:SF37">
    <property type="entry name" value="SI:DKEY-61P9.11"/>
    <property type="match status" value="1"/>
</dbReference>
<feature type="region of interest" description="Disordered" evidence="6">
    <location>
        <begin position="586"/>
        <end position="606"/>
    </location>
</feature>
<dbReference type="SUPFAM" id="SSF53901">
    <property type="entry name" value="Thiolase-like"/>
    <property type="match status" value="1"/>
</dbReference>
<dbReference type="CDD" id="cd00833">
    <property type="entry name" value="PKS"/>
    <property type="match status" value="1"/>
</dbReference>
<accession>A0A5J6FBX8</accession>
<dbReference type="PROSITE" id="PS00606">
    <property type="entry name" value="KS3_1"/>
    <property type="match status" value="1"/>
</dbReference>
<dbReference type="SMART" id="SM00825">
    <property type="entry name" value="PKS_KS"/>
    <property type="match status" value="1"/>
</dbReference>
<dbReference type="Gene3D" id="3.40.50.1820">
    <property type="entry name" value="alpha/beta hydrolase"/>
    <property type="match status" value="1"/>
</dbReference>
<dbReference type="InterPro" id="IPR018201">
    <property type="entry name" value="Ketoacyl_synth_AS"/>
</dbReference>
<dbReference type="SUPFAM" id="SSF52151">
    <property type="entry name" value="FabD/lysophospholipase-like"/>
    <property type="match status" value="1"/>
</dbReference>
<dbReference type="GO" id="GO:0005886">
    <property type="term" value="C:plasma membrane"/>
    <property type="evidence" value="ECO:0007669"/>
    <property type="project" value="TreeGrafter"/>
</dbReference>
<dbReference type="Pfam" id="PF00550">
    <property type="entry name" value="PP-binding"/>
    <property type="match status" value="1"/>
</dbReference>
<dbReference type="GO" id="GO:0005737">
    <property type="term" value="C:cytoplasm"/>
    <property type="evidence" value="ECO:0007669"/>
    <property type="project" value="TreeGrafter"/>
</dbReference>
<dbReference type="GO" id="GO:0031177">
    <property type="term" value="F:phosphopantetheine binding"/>
    <property type="evidence" value="ECO:0007669"/>
    <property type="project" value="InterPro"/>
</dbReference>
<feature type="compositionally biased region" description="Low complexity" evidence="6">
    <location>
        <begin position="925"/>
        <end position="946"/>
    </location>
</feature>
<dbReference type="InterPro" id="IPR014031">
    <property type="entry name" value="Ketoacyl_synth_C"/>
</dbReference>
<evidence type="ECO:0000256" key="1">
    <source>
        <dbReference type="ARBA" id="ARBA00022450"/>
    </source>
</evidence>
<dbReference type="InterPro" id="IPR001227">
    <property type="entry name" value="Ac_transferase_dom_sf"/>
</dbReference>
<dbReference type="Pfam" id="PF00109">
    <property type="entry name" value="ketoacyl-synt"/>
    <property type="match status" value="1"/>
</dbReference>
<dbReference type="RefSeq" id="WP_150489078.1">
    <property type="nucleotide sequence ID" value="NZ_BMUV01000028.1"/>
</dbReference>
<dbReference type="InterPro" id="IPR016039">
    <property type="entry name" value="Thiolase-like"/>
</dbReference>
<evidence type="ECO:0000256" key="2">
    <source>
        <dbReference type="ARBA" id="ARBA00022553"/>
    </source>
</evidence>
<proteinExistence type="predicted"/>